<reference evidence="2 3" key="1">
    <citation type="journal article" date="2011" name="J. Bacteriol.">
        <title>Complete genome sequence of the plant pathogen Ralstonia solanacearum strain Po82.</title>
        <authorList>
            <person name="Xu J."/>
            <person name="Zheng H.J."/>
            <person name="Liu L."/>
            <person name="Pan Z.C."/>
            <person name="Prior P."/>
            <person name="Tang B."/>
            <person name="Xu J.S."/>
            <person name="Zhang H."/>
            <person name="Tian Q."/>
            <person name="Zhang L.Q."/>
            <person name="Feng J."/>
        </authorList>
    </citation>
    <scope>NUCLEOTIDE SEQUENCE [LARGE SCALE GENOMIC DNA]</scope>
    <source>
        <strain evidence="3">Po82</strain>
    </source>
</reference>
<proteinExistence type="predicted"/>
<keyword evidence="2" id="KW-0614">Plasmid</keyword>
<name>F6G8C5_RALS8</name>
<geneLocation type="plasmid" evidence="3"/>
<dbReference type="AlphaFoldDB" id="F6G8C5"/>
<organism evidence="2 3">
    <name type="scientific">Ralstonia solanacearum (strain Po82)</name>
    <dbReference type="NCBI Taxonomy" id="1031711"/>
    <lineage>
        <taxon>Bacteria</taxon>
        <taxon>Pseudomonadati</taxon>
        <taxon>Pseudomonadota</taxon>
        <taxon>Betaproteobacteria</taxon>
        <taxon>Burkholderiales</taxon>
        <taxon>Burkholderiaceae</taxon>
        <taxon>Ralstonia</taxon>
        <taxon>Ralstonia solanacearum species complex</taxon>
    </lineage>
</organism>
<dbReference type="Proteomes" id="UP000007953">
    <property type="component" value="Plasmid megaplasmid"/>
</dbReference>
<gene>
    <name evidence="2" type="ordered locus">RSPO_m00313</name>
</gene>
<evidence type="ECO:0000313" key="3">
    <source>
        <dbReference type="Proteomes" id="UP000007953"/>
    </source>
</evidence>
<dbReference type="HOGENOM" id="CLU_2603497_0_0_4"/>
<accession>F6G8C5</accession>
<dbReference type="EMBL" id="CP002820">
    <property type="protein sequence ID" value="AEG70954.1"/>
    <property type="molecule type" value="Genomic_DNA"/>
</dbReference>
<dbReference type="KEGG" id="rsn:RSPO_m00313"/>
<feature type="region of interest" description="Disordered" evidence="1">
    <location>
        <begin position="1"/>
        <end position="49"/>
    </location>
</feature>
<evidence type="ECO:0000256" key="1">
    <source>
        <dbReference type="SAM" id="MobiDB-lite"/>
    </source>
</evidence>
<evidence type="ECO:0000313" key="2">
    <source>
        <dbReference type="EMBL" id="AEG70954.1"/>
    </source>
</evidence>
<protein>
    <submittedName>
        <fullName evidence="2">Uncharacterized protein</fullName>
    </submittedName>
</protein>
<sequence>MPLPKPSSWGRSSHGIPVCNTYRMPPKAARSSIERRRPPLGEATNSGINGSSANHNALLTFLLDMPRTIALCTRFAELC</sequence>